<dbReference type="OrthoDB" id="2380010at2759"/>
<dbReference type="InterPro" id="IPR016181">
    <property type="entry name" value="Acyl_CoA_acyltransferase"/>
</dbReference>
<dbReference type="Gene3D" id="3.40.630.30">
    <property type="match status" value="1"/>
</dbReference>
<dbReference type="EMBL" id="JAHRHY010000011">
    <property type="protein sequence ID" value="KAG9065943.1"/>
    <property type="molecule type" value="Genomic_DNA"/>
</dbReference>
<name>A0A9P7XSP5_9FUNG</name>
<protein>
    <recommendedName>
        <fullName evidence="2">N-acetyltransferase domain-containing protein</fullName>
    </recommendedName>
</protein>
<dbReference type="CDD" id="cd04301">
    <property type="entry name" value="NAT_SF"/>
    <property type="match status" value="1"/>
</dbReference>
<accession>A0A9P7XSP5</accession>
<sequence>MVNTAAANPTIPETQQPDTPAVADSSENPLPDLDYVVPNPEEHLKLLVAMRKACGWEAGMVPTWFIQQADGTRVMSIFYLPGTTTPIGMGAVELQDFDQADKDVADIDSKRGCVVSLFLYKQYRGKGYLGKILSICEEIARGKGLKVLTIYGLAKAGGYEKFGYKTFKMAVRNYGGENNWETRYLEMVL</sequence>
<evidence type="ECO:0000313" key="4">
    <source>
        <dbReference type="Proteomes" id="UP000707451"/>
    </source>
</evidence>
<feature type="compositionally biased region" description="Polar residues" evidence="1">
    <location>
        <begin position="1"/>
        <end position="18"/>
    </location>
</feature>
<dbReference type="InterPro" id="IPR000182">
    <property type="entry name" value="GNAT_dom"/>
</dbReference>
<reference evidence="3" key="1">
    <citation type="submission" date="2021-06" db="EMBL/GenBank/DDBJ databases">
        <title>Genome Sequence of Mortierella hyaline Strain SCG-10, a Cold-Adapted, Nitrate-Reducing Fungus Isolated from Soil in Minnesota, USA.</title>
        <authorList>
            <person name="Aldossari N."/>
        </authorList>
    </citation>
    <scope>NUCLEOTIDE SEQUENCE</scope>
    <source>
        <strain evidence="3">SCG-10</strain>
    </source>
</reference>
<dbReference type="Pfam" id="PF00583">
    <property type="entry name" value="Acetyltransf_1"/>
    <property type="match status" value="1"/>
</dbReference>
<evidence type="ECO:0000256" key="1">
    <source>
        <dbReference type="SAM" id="MobiDB-lite"/>
    </source>
</evidence>
<organism evidence="3 4">
    <name type="scientific">Linnemannia hyalina</name>
    <dbReference type="NCBI Taxonomy" id="64524"/>
    <lineage>
        <taxon>Eukaryota</taxon>
        <taxon>Fungi</taxon>
        <taxon>Fungi incertae sedis</taxon>
        <taxon>Mucoromycota</taxon>
        <taxon>Mortierellomycotina</taxon>
        <taxon>Mortierellomycetes</taxon>
        <taxon>Mortierellales</taxon>
        <taxon>Mortierellaceae</taxon>
        <taxon>Linnemannia</taxon>
    </lineage>
</organism>
<keyword evidence="4" id="KW-1185">Reference proteome</keyword>
<comment type="caution">
    <text evidence="3">The sequence shown here is derived from an EMBL/GenBank/DDBJ whole genome shotgun (WGS) entry which is preliminary data.</text>
</comment>
<dbReference type="Proteomes" id="UP000707451">
    <property type="component" value="Unassembled WGS sequence"/>
</dbReference>
<dbReference type="GO" id="GO:0016747">
    <property type="term" value="F:acyltransferase activity, transferring groups other than amino-acyl groups"/>
    <property type="evidence" value="ECO:0007669"/>
    <property type="project" value="InterPro"/>
</dbReference>
<feature type="region of interest" description="Disordered" evidence="1">
    <location>
        <begin position="1"/>
        <end position="29"/>
    </location>
</feature>
<dbReference type="AlphaFoldDB" id="A0A9P7XSP5"/>
<evidence type="ECO:0000259" key="2">
    <source>
        <dbReference type="PROSITE" id="PS51186"/>
    </source>
</evidence>
<dbReference type="PROSITE" id="PS51186">
    <property type="entry name" value="GNAT"/>
    <property type="match status" value="1"/>
</dbReference>
<proteinExistence type="predicted"/>
<feature type="domain" description="N-acetyltransferase" evidence="2">
    <location>
        <begin position="34"/>
        <end position="186"/>
    </location>
</feature>
<gene>
    <name evidence="3" type="ORF">KI688_002240</name>
</gene>
<evidence type="ECO:0000313" key="3">
    <source>
        <dbReference type="EMBL" id="KAG9065943.1"/>
    </source>
</evidence>
<dbReference type="SUPFAM" id="SSF55729">
    <property type="entry name" value="Acyl-CoA N-acyltransferases (Nat)"/>
    <property type="match status" value="1"/>
</dbReference>